<keyword evidence="3" id="KW-1185">Reference proteome</keyword>
<dbReference type="RefSeq" id="WP_377370836.1">
    <property type="nucleotide sequence ID" value="NZ_JAOTJD010000032.1"/>
</dbReference>
<evidence type="ECO:0000313" key="3">
    <source>
        <dbReference type="Proteomes" id="UP001598130"/>
    </source>
</evidence>
<sequence>MIEAPRICSSPRVMHDGDFRRPFNQLLEADIVYVRDPVAPGGLDPELMKAVALLAHHNFYSIDLAGRMIALLAARGELPADAFERYLALVNAGAGRLPTAPLVQIPLIPPAAGSAPSTYGRAPVRGVRGQSVGPVWRRDLKTWNHEPHEQVGQLRPPAMNPNSMTAFQSGQT</sequence>
<proteinExistence type="predicted"/>
<gene>
    <name evidence="2" type="ORF">OCL97_15700</name>
</gene>
<comment type="caution">
    <text evidence="2">The sequence shown here is derived from an EMBL/GenBank/DDBJ whole genome shotgun (WGS) entry which is preliminary data.</text>
</comment>
<name>A0ABW6CU26_9CAUL</name>
<feature type="region of interest" description="Disordered" evidence="1">
    <location>
        <begin position="149"/>
        <end position="172"/>
    </location>
</feature>
<dbReference type="EMBL" id="JAOTJD010000032">
    <property type="protein sequence ID" value="MFD3265402.1"/>
    <property type="molecule type" value="Genomic_DNA"/>
</dbReference>
<evidence type="ECO:0000313" key="2">
    <source>
        <dbReference type="EMBL" id="MFD3265402.1"/>
    </source>
</evidence>
<evidence type="ECO:0000256" key="1">
    <source>
        <dbReference type="SAM" id="MobiDB-lite"/>
    </source>
</evidence>
<feature type="compositionally biased region" description="Polar residues" evidence="1">
    <location>
        <begin position="160"/>
        <end position="172"/>
    </location>
</feature>
<organism evidence="2 3">
    <name type="scientific">Phenylobacterium ferrooxidans</name>
    <dbReference type="NCBI Taxonomy" id="2982689"/>
    <lineage>
        <taxon>Bacteria</taxon>
        <taxon>Pseudomonadati</taxon>
        <taxon>Pseudomonadota</taxon>
        <taxon>Alphaproteobacteria</taxon>
        <taxon>Caulobacterales</taxon>
        <taxon>Caulobacteraceae</taxon>
        <taxon>Phenylobacterium</taxon>
    </lineage>
</organism>
<accession>A0ABW6CU26</accession>
<protein>
    <submittedName>
        <fullName evidence="2">Uncharacterized protein</fullName>
    </submittedName>
</protein>
<reference evidence="2 3" key="1">
    <citation type="submission" date="2022-09" db="EMBL/GenBank/DDBJ databases">
        <title>New species of Phenylobacterium.</title>
        <authorList>
            <person name="Mieszkin S."/>
        </authorList>
    </citation>
    <scope>NUCLEOTIDE SEQUENCE [LARGE SCALE GENOMIC DNA]</scope>
    <source>
        <strain evidence="2 3">HK31-G</strain>
    </source>
</reference>
<dbReference type="Proteomes" id="UP001598130">
    <property type="component" value="Unassembled WGS sequence"/>
</dbReference>